<dbReference type="InterPro" id="IPR040193">
    <property type="entry name" value="EFHC1/EFHC2/EFHB"/>
</dbReference>
<evidence type="ECO:0000259" key="6">
    <source>
        <dbReference type="PROSITE" id="PS51336"/>
    </source>
</evidence>
<evidence type="ECO:0000256" key="3">
    <source>
        <dbReference type="ARBA" id="ARBA00022737"/>
    </source>
</evidence>
<sequence>MIVLGRRFLLYDCDEFTKNYYRDNFAESFTKVEVDKKDSNKVTKEIPPYNGFGSLEDTMQNCLSLIPQPPKKDFLKMLENDHKVLRYQARLVSNCHCCSLIVRAA</sequence>
<dbReference type="PANTHER" id="PTHR12086">
    <property type="entry name" value="EF-HAND DOMAIN C-TERMINAL CONTAINING PROTEIN"/>
    <property type="match status" value="1"/>
</dbReference>
<evidence type="ECO:0000256" key="1">
    <source>
        <dbReference type="ARBA" id="ARBA00004430"/>
    </source>
</evidence>
<keyword evidence="8" id="KW-1185">Reference proteome</keyword>
<reference evidence="7 8" key="1">
    <citation type="submission" date="2019-01" db="EMBL/GenBank/DDBJ databases">
        <title>Draft Genome and Complete Hox-Cluster Characterization of the Sterlet Sturgeon (Acipenser ruthenus).</title>
        <authorList>
            <person name="Wei Q."/>
        </authorList>
    </citation>
    <scope>NUCLEOTIDE SEQUENCE [LARGE SCALE GENOMIC DNA]</scope>
    <source>
        <strain evidence="7">WHYD16114868_AA</strain>
        <tissue evidence="7">Blood</tissue>
    </source>
</reference>
<protein>
    <submittedName>
        <fullName evidence="7">EF-hand domain-containing protein 1</fullName>
    </submittedName>
</protein>
<dbReference type="AlphaFoldDB" id="A0A662YUL5"/>
<evidence type="ECO:0000256" key="5">
    <source>
        <dbReference type="ARBA" id="ARBA00023273"/>
    </source>
</evidence>
<keyword evidence="5" id="KW-0966">Cell projection</keyword>
<evidence type="ECO:0000256" key="2">
    <source>
        <dbReference type="ARBA" id="ARBA00022490"/>
    </source>
</evidence>
<comment type="subcellular location">
    <subcellularLocation>
        <location evidence="1">Cytoplasm</location>
        <location evidence="1">Cytoskeleton</location>
        <location evidence="1">Cilium axoneme</location>
    </subcellularLocation>
</comment>
<keyword evidence="2" id="KW-0963">Cytoplasm</keyword>
<dbReference type="PROSITE" id="PS51336">
    <property type="entry name" value="DM10"/>
    <property type="match status" value="1"/>
</dbReference>
<keyword evidence="3" id="KW-0677">Repeat</keyword>
<evidence type="ECO:0000313" key="7">
    <source>
        <dbReference type="EMBL" id="RXN00308.1"/>
    </source>
</evidence>
<evidence type="ECO:0000313" key="8">
    <source>
        <dbReference type="Proteomes" id="UP000289886"/>
    </source>
</evidence>
<dbReference type="Gene3D" id="2.30.29.170">
    <property type="match status" value="1"/>
</dbReference>
<comment type="caution">
    <text evidence="7">The sequence shown here is derived from an EMBL/GenBank/DDBJ whole genome shotgun (WGS) entry which is preliminary data.</text>
</comment>
<keyword evidence="4" id="KW-0206">Cytoskeleton</keyword>
<dbReference type="GO" id="GO:0043014">
    <property type="term" value="F:alpha-tubulin binding"/>
    <property type="evidence" value="ECO:0007669"/>
    <property type="project" value="TreeGrafter"/>
</dbReference>
<dbReference type="GO" id="GO:0000281">
    <property type="term" value="P:mitotic cytokinesis"/>
    <property type="evidence" value="ECO:0007669"/>
    <property type="project" value="TreeGrafter"/>
</dbReference>
<dbReference type="Proteomes" id="UP000289886">
    <property type="component" value="Unassembled WGS sequence"/>
</dbReference>
<dbReference type="GO" id="GO:0072686">
    <property type="term" value="C:mitotic spindle"/>
    <property type="evidence" value="ECO:0007669"/>
    <property type="project" value="TreeGrafter"/>
</dbReference>
<dbReference type="EMBL" id="SCEB01000204">
    <property type="protein sequence ID" value="RXN00308.1"/>
    <property type="molecule type" value="Genomic_DNA"/>
</dbReference>
<feature type="domain" description="DM10" evidence="6">
    <location>
        <begin position="1"/>
        <end position="25"/>
    </location>
</feature>
<organism evidence="7 8">
    <name type="scientific">Acipenser ruthenus</name>
    <name type="common">Sterlet sturgeon</name>
    <dbReference type="NCBI Taxonomy" id="7906"/>
    <lineage>
        <taxon>Eukaryota</taxon>
        <taxon>Metazoa</taxon>
        <taxon>Chordata</taxon>
        <taxon>Craniata</taxon>
        <taxon>Vertebrata</taxon>
        <taxon>Euteleostomi</taxon>
        <taxon>Actinopterygii</taxon>
        <taxon>Chondrostei</taxon>
        <taxon>Acipenseriformes</taxon>
        <taxon>Acipenseridae</taxon>
        <taxon>Acipenser</taxon>
    </lineage>
</organism>
<dbReference type="GO" id="GO:0007052">
    <property type="term" value="P:mitotic spindle organization"/>
    <property type="evidence" value="ECO:0007669"/>
    <property type="project" value="TreeGrafter"/>
</dbReference>
<dbReference type="GO" id="GO:0005930">
    <property type="term" value="C:axoneme"/>
    <property type="evidence" value="ECO:0007669"/>
    <property type="project" value="UniProtKB-SubCell"/>
</dbReference>
<dbReference type="GO" id="GO:0060285">
    <property type="term" value="P:cilium-dependent cell motility"/>
    <property type="evidence" value="ECO:0007669"/>
    <property type="project" value="TreeGrafter"/>
</dbReference>
<dbReference type="InterPro" id="IPR006602">
    <property type="entry name" value="DM10_dom"/>
</dbReference>
<evidence type="ECO:0000256" key="4">
    <source>
        <dbReference type="ARBA" id="ARBA00023212"/>
    </source>
</evidence>
<name>A0A662YUL5_ACIRT</name>
<dbReference type="PANTHER" id="PTHR12086:SF9">
    <property type="entry name" value="EF-HAND DOMAIN-CONTAINING PROTEIN 1"/>
    <property type="match status" value="1"/>
</dbReference>
<gene>
    <name evidence="7" type="ORF">EOD39_9789</name>
</gene>
<accession>A0A662YUL5</accession>
<proteinExistence type="predicted"/>